<keyword evidence="1" id="KW-0175">Coiled coil</keyword>
<keyword evidence="4" id="KW-1185">Reference proteome</keyword>
<feature type="region of interest" description="Disordered" evidence="2">
    <location>
        <begin position="1"/>
        <end position="60"/>
    </location>
</feature>
<reference evidence="3" key="1">
    <citation type="journal article" date="2019" name="bioRxiv">
        <title>The Genome of the Zebra Mussel, Dreissena polymorpha: A Resource for Invasive Species Research.</title>
        <authorList>
            <person name="McCartney M.A."/>
            <person name="Auch B."/>
            <person name="Kono T."/>
            <person name="Mallez S."/>
            <person name="Zhang Y."/>
            <person name="Obille A."/>
            <person name="Becker A."/>
            <person name="Abrahante J.E."/>
            <person name="Garbe J."/>
            <person name="Badalamenti J.P."/>
            <person name="Herman A."/>
            <person name="Mangelson H."/>
            <person name="Liachko I."/>
            <person name="Sullivan S."/>
            <person name="Sone E.D."/>
            <person name="Koren S."/>
            <person name="Silverstein K.A.T."/>
            <person name="Beckman K.B."/>
            <person name="Gohl D.M."/>
        </authorList>
    </citation>
    <scope>NUCLEOTIDE SEQUENCE</scope>
    <source>
        <strain evidence="3">Duluth1</strain>
        <tissue evidence="3">Whole animal</tissue>
    </source>
</reference>
<feature type="compositionally biased region" description="Basic and acidic residues" evidence="2">
    <location>
        <begin position="49"/>
        <end position="59"/>
    </location>
</feature>
<feature type="coiled-coil region" evidence="1">
    <location>
        <begin position="66"/>
        <end position="100"/>
    </location>
</feature>
<evidence type="ECO:0000256" key="2">
    <source>
        <dbReference type="SAM" id="MobiDB-lite"/>
    </source>
</evidence>
<dbReference type="EMBL" id="JAIWYP010000004">
    <property type="protein sequence ID" value="KAH3831619.1"/>
    <property type="molecule type" value="Genomic_DNA"/>
</dbReference>
<dbReference type="AlphaFoldDB" id="A0A9D4K1Z5"/>
<evidence type="ECO:0000256" key="1">
    <source>
        <dbReference type="SAM" id="Coils"/>
    </source>
</evidence>
<dbReference type="OrthoDB" id="10625579at2759"/>
<comment type="caution">
    <text evidence="3">The sequence shown here is derived from an EMBL/GenBank/DDBJ whole genome shotgun (WGS) entry which is preliminary data.</text>
</comment>
<accession>A0A9D4K1Z5</accession>
<organism evidence="3 4">
    <name type="scientific">Dreissena polymorpha</name>
    <name type="common">Zebra mussel</name>
    <name type="synonym">Mytilus polymorpha</name>
    <dbReference type="NCBI Taxonomy" id="45954"/>
    <lineage>
        <taxon>Eukaryota</taxon>
        <taxon>Metazoa</taxon>
        <taxon>Spiralia</taxon>
        <taxon>Lophotrochozoa</taxon>
        <taxon>Mollusca</taxon>
        <taxon>Bivalvia</taxon>
        <taxon>Autobranchia</taxon>
        <taxon>Heteroconchia</taxon>
        <taxon>Euheterodonta</taxon>
        <taxon>Imparidentia</taxon>
        <taxon>Neoheterodontei</taxon>
        <taxon>Myida</taxon>
        <taxon>Dreissenoidea</taxon>
        <taxon>Dreissenidae</taxon>
        <taxon>Dreissena</taxon>
    </lineage>
</organism>
<feature type="compositionally biased region" description="Low complexity" evidence="2">
    <location>
        <begin position="32"/>
        <end position="48"/>
    </location>
</feature>
<evidence type="ECO:0000313" key="3">
    <source>
        <dbReference type="EMBL" id="KAH3831619.1"/>
    </source>
</evidence>
<sequence length="392" mass="45004">MASVSEVSDEAGRERRPSTLPMCGISATMTLPTIFPSPGSFSPTFPTSPEDKKESDKNHKSFFGFGRKKKRLIQQLRTENKTLRNNLDDARRVIQFLTERTQKCFNENPLKEFTHIGGGLVQIDCNNTYNINDFENMMDDMESLMEKLTRAFEESTHSRCEAETKLKDTKLQLHEVTTSLKECTNLLKNLDSKTSSKLKNVLELIEELCNDRSDEAVLTDGIRALQEHMRGKQLTVPKHAIHAVRRILNKFNFETSCDFANFLLVDIKVCTEIRDQSGLTEECLEILGQWMQQITGDPVKTMCTLVKKFEALRSEATLREYTYYVLNKPSAHENKTTKRPTVDLRPLKIPDPESQYMHFLELANKANETHELIKEIHSLLLLRNTPELCQTL</sequence>
<gene>
    <name evidence="3" type="ORF">DPMN_104891</name>
</gene>
<proteinExistence type="predicted"/>
<evidence type="ECO:0000313" key="4">
    <source>
        <dbReference type="Proteomes" id="UP000828390"/>
    </source>
</evidence>
<protein>
    <submittedName>
        <fullName evidence="3">Uncharacterized protein</fullName>
    </submittedName>
</protein>
<reference evidence="3" key="2">
    <citation type="submission" date="2020-11" db="EMBL/GenBank/DDBJ databases">
        <authorList>
            <person name="McCartney M.A."/>
            <person name="Auch B."/>
            <person name="Kono T."/>
            <person name="Mallez S."/>
            <person name="Becker A."/>
            <person name="Gohl D.M."/>
            <person name="Silverstein K.A.T."/>
            <person name="Koren S."/>
            <person name="Bechman K.B."/>
            <person name="Herman A."/>
            <person name="Abrahante J.E."/>
            <person name="Garbe J."/>
        </authorList>
    </citation>
    <scope>NUCLEOTIDE SEQUENCE</scope>
    <source>
        <strain evidence="3">Duluth1</strain>
        <tissue evidence="3">Whole animal</tissue>
    </source>
</reference>
<name>A0A9D4K1Z5_DREPO</name>
<dbReference type="Proteomes" id="UP000828390">
    <property type="component" value="Unassembled WGS sequence"/>
</dbReference>